<dbReference type="SUPFAM" id="SSF53474">
    <property type="entry name" value="alpha/beta-Hydrolases"/>
    <property type="match status" value="1"/>
</dbReference>
<evidence type="ECO:0000313" key="1">
    <source>
        <dbReference type="EMBL" id="MER7179992.1"/>
    </source>
</evidence>
<reference evidence="1 2" key="1">
    <citation type="submission" date="2024-06" db="EMBL/GenBank/DDBJ databases">
        <title>The Natural Products Discovery Center: Release of the First 8490 Sequenced Strains for Exploring Actinobacteria Biosynthetic Diversity.</title>
        <authorList>
            <person name="Kalkreuter E."/>
            <person name="Kautsar S.A."/>
            <person name="Yang D."/>
            <person name="Bader C.D."/>
            <person name="Teijaro C.N."/>
            <person name="Fluegel L."/>
            <person name="Davis C.M."/>
            <person name="Simpson J.R."/>
            <person name="Lauterbach L."/>
            <person name="Steele A.D."/>
            <person name="Gui C."/>
            <person name="Meng S."/>
            <person name="Li G."/>
            <person name="Viehrig K."/>
            <person name="Ye F."/>
            <person name="Su P."/>
            <person name="Kiefer A.F."/>
            <person name="Nichols A."/>
            <person name="Cepeda A.J."/>
            <person name="Yan W."/>
            <person name="Fan B."/>
            <person name="Jiang Y."/>
            <person name="Adhikari A."/>
            <person name="Zheng C.-J."/>
            <person name="Schuster L."/>
            <person name="Cowan T.M."/>
            <person name="Smanski M.J."/>
            <person name="Chevrette M.G."/>
            <person name="De Carvalho L.P.S."/>
            <person name="Shen B."/>
        </authorList>
    </citation>
    <scope>NUCLEOTIDE SEQUENCE [LARGE SCALE GENOMIC DNA]</scope>
    <source>
        <strain evidence="1 2">NPDC000234</strain>
    </source>
</reference>
<gene>
    <name evidence="1" type="ORF">ABT404_11015</name>
</gene>
<sequence>MADSKVEKAKKAAGSIGLVTPAGARPAVQAPSADEVWQLPGGSARVYYAEGHRGVVRPVVLADGFDLGPTDHDRLWDGLEHGRFPFVSELRRRGRTLVLVGFDERSDSILRNAETVIAAVLRTVAEQLGDSRLLVGGFGMGGLVTRYALARMETQRFDHRVGVHLSFDSPHRGAWIPIGLQAFAHHLAPYDDTYLRQISSPAAQQMLWRHLDGVHGTPGESPLRTEFGERLQQVGDWPRIPRLLAVSSGRGNGTGNGVRAGAKTLSCAGPLFDGTRFLAQARGQKTEVAVVNGVLGGPHPITTSGFPDLDGAPGGTLESFGLLADTLAAAGEDTDVAHRSVCFVPSVSAVSIRDLDQQDDLYADIGDLPPEESDVDDFLLSSKNEAHALMTGELAEWILDRLPN</sequence>
<dbReference type="InterPro" id="IPR029058">
    <property type="entry name" value="AB_hydrolase_fold"/>
</dbReference>
<proteinExistence type="predicted"/>
<evidence type="ECO:0000313" key="2">
    <source>
        <dbReference type="Proteomes" id="UP001474181"/>
    </source>
</evidence>
<organism evidence="1 2">
    <name type="scientific">Streptomyces hyaluromycini</name>
    <dbReference type="NCBI Taxonomy" id="1377993"/>
    <lineage>
        <taxon>Bacteria</taxon>
        <taxon>Bacillati</taxon>
        <taxon>Actinomycetota</taxon>
        <taxon>Actinomycetes</taxon>
        <taxon>Kitasatosporales</taxon>
        <taxon>Streptomycetaceae</taxon>
        <taxon>Streptomyces</taxon>
    </lineage>
</organism>
<accession>A0ABV1WSZ6</accession>
<dbReference type="Proteomes" id="UP001474181">
    <property type="component" value="Unassembled WGS sequence"/>
</dbReference>
<keyword evidence="2" id="KW-1185">Reference proteome</keyword>
<name>A0ABV1WSZ6_9ACTN</name>
<dbReference type="Gene3D" id="3.40.50.1820">
    <property type="entry name" value="alpha/beta hydrolase"/>
    <property type="match status" value="1"/>
</dbReference>
<protein>
    <recommendedName>
        <fullName evidence="3">DUF676 domain-containing protein</fullName>
    </recommendedName>
</protein>
<dbReference type="EMBL" id="JBEPEK010000058">
    <property type="protein sequence ID" value="MER7179992.1"/>
    <property type="molecule type" value="Genomic_DNA"/>
</dbReference>
<comment type="caution">
    <text evidence="1">The sequence shown here is derived from an EMBL/GenBank/DDBJ whole genome shotgun (WGS) entry which is preliminary data.</text>
</comment>
<evidence type="ECO:0008006" key="3">
    <source>
        <dbReference type="Google" id="ProtNLM"/>
    </source>
</evidence>